<evidence type="ECO:0000259" key="1">
    <source>
        <dbReference type="Pfam" id="PF12937"/>
    </source>
</evidence>
<evidence type="ECO:0000313" key="2">
    <source>
        <dbReference type="EMBL" id="CAL5063226.1"/>
    </source>
</evidence>
<dbReference type="InterPro" id="IPR006553">
    <property type="entry name" value="Leu-rich_rpt_Cys-con_subtyp"/>
</dbReference>
<dbReference type="PANTHER" id="PTHR13318">
    <property type="entry name" value="PARTNER OF PAIRED, ISOFORM B-RELATED"/>
    <property type="match status" value="1"/>
</dbReference>
<dbReference type="Gene3D" id="1.20.1280.50">
    <property type="match status" value="1"/>
</dbReference>
<dbReference type="InterPro" id="IPR001810">
    <property type="entry name" value="F-box_dom"/>
</dbReference>
<accession>A0ABC9ES75</accession>
<sequence length="589" mass="66426">MKQSSCLGTAFQSCQKVRLGSFMYQSRVLPQDLINTLPEACIAEIFKHLESHEDRQSCASVCWRWADILVSQRPEFWGPINVHEAVHHCLHLSDVDDAKLVAAVVGIHTRDMVTDLDLCHGPREAVFAGAPQLTDSTIRFVTIACRNLKSVCLVNCLSLTNKAAWIIATNCPELENLVMLQSSISDSGLSQVAKQCRNLKSLHIQGNLSITEVSLRALVQDAKRLKSLKSLTLGSCPQIGEDAILSLLMNQPYLHRLELKGMMAGELHWSGARQSSSLRHCCLFRQLSSLILVKCPGLQDMCMLKFARFYFRMLQHLVIDDCKGVTERGLMWLVGDALNPMKLKTIKLARFHFFTSAAVMKVMSLFRETIESITLDSCDFGVIMPLHLDGFVPWSCPKLKVIRMEHCERIMYLFLSWVDMVCHGLKEIRLIGCPAPVRDYSISSRLGNILINNRIAKIELRSFHIRDMHVCLLAQSSMEALQELILDDCPNISGDFAGFLRVHCPNLIKLGFNRVQINNDVIESLMTGGFEHLEELNLMGCPLITDTILLILTLLPLPKLRRVNLLHCLSVDRDAVCEFLNNNGWEIKY</sequence>
<dbReference type="AlphaFoldDB" id="A0ABC9ES75"/>
<dbReference type="SMART" id="SM00367">
    <property type="entry name" value="LRR_CC"/>
    <property type="match status" value="8"/>
</dbReference>
<keyword evidence="3" id="KW-1185">Reference proteome</keyword>
<protein>
    <recommendedName>
        <fullName evidence="1">F-box domain-containing protein</fullName>
    </recommendedName>
</protein>
<dbReference type="InterPro" id="IPR036047">
    <property type="entry name" value="F-box-like_dom_sf"/>
</dbReference>
<proteinExistence type="predicted"/>
<gene>
    <name evidence="2" type="ORF">URODEC1_LOCUS98767</name>
</gene>
<dbReference type="SUPFAM" id="SSF81383">
    <property type="entry name" value="F-box domain"/>
    <property type="match status" value="1"/>
</dbReference>
<dbReference type="Proteomes" id="UP001497457">
    <property type="component" value="Chromosome 5rd"/>
</dbReference>
<dbReference type="Gene3D" id="3.80.10.10">
    <property type="entry name" value="Ribonuclease Inhibitor"/>
    <property type="match status" value="2"/>
</dbReference>
<dbReference type="Pfam" id="PF12937">
    <property type="entry name" value="F-box-like"/>
    <property type="match status" value="1"/>
</dbReference>
<evidence type="ECO:0000313" key="3">
    <source>
        <dbReference type="Proteomes" id="UP001497457"/>
    </source>
</evidence>
<dbReference type="InterPro" id="IPR032675">
    <property type="entry name" value="LRR_dom_sf"/>
</dbReference>
<feature type="domain" description="F-box" evidence="1">
    <location>
        <begin position="34"/>
        <end position="70"/>
    </location>
</feature>
<dbReference type="PANTHER" id="PTHR13318:SF95">
    <property type="entry name" value="F-BOX PROTEIN YLR352W"/>
    <property type="match status" value="1"/>
</dbReference>
<reference evidence="2" key="1">
    <citation type="submission" date="2024-10" db="EMBL/GenBank/DDBJ databases">
        <authorList>
            <person name="Ryan C."/>
        </authorList>
    </citation>
    <scope>NUCLEOTIDE SEQUENCE [LARGE SCALE GENOMIC DNA]</scope>
</reference>
<dbReference type="SUPFAM" id="SSF52047">
    <property type="entry name" value="RNI-like"/>
    <property type="match status" value="2"/>
</dbReference>
<dbReference type="EMBL" id="OZ075115">
    <property type="protein sequence ID" value="CAL5063226.1"/>
    <property type="molecule type" value="Genomic_DNA"/>
</dbReference>
<name>A0ABC9ES75_9POAL</name>
<organism evidence="2 3">
    <name type="scientific">Urochloa decumbens</name>
    <dbReference type="NCBI Taxonomy" id="240449"/>
    <lineage>
        <taxon>Eukaryota</taxon>
        <taxon>Viridiplantae</taxon>
        <taxon>Streptophyta</taxon>
        <taxon>Embryophyta</taxon>
        <taxon>Tracheophyta</taxon>
        <taxon>Spermatophyta</taxon>
        <taxon>Magnoliopsida</taxon>
        <taxon>Liliopsida</taxon>
        <taxon>Poales</taxon>
        <taxon>Poaceae</taxon>
        <taxon>PACMAD clade</taxon>
        <taxon>Panicoideae</taxon>
        <taxon>Panicodae</taxon>
        <taxon>Paniceae</taxon>
        <taxon>Melinidinae</taxon>
        <taxon>Urochloa</taxon>
    </lineage>
</organism>